<evidence type="ECO:0000256" key="13">
    <source>
        <dbReference type="ARBA" id="ARBA00023209"/>
    </source>
</evidence>
<evidence type="ECO:0000256" key="10">
    <source>
        <dbReference type="ARBA" id="ARBA00022989"/>
    </source>
</evidence>
<dbReference type="InterPro" id="IPR001736">
    <property type="entry name" value="PLipase_D/transphosphatidylase"/>
</dbReference>
<evidence type="ECO:0000256" key="11">
    <source>
        <dbReference type="ARBA" id="ARBA00023098"/>
    </source>
</evidence>
<dbReference type="GO" id="GO:0005886">
    <property type="term" value="C:plasma membrane"/>
    <property type="evidence" value="ECO:0007669"/>
    <property type="project" value="UniProtKB-SubCell"/>
</dbReference>
<keyword evidence="4" id="KW-1003">Cell membrane</keyword>
<dbReference type="PANTHER" id="PTHR21248">
    <property type="entry name" value="CARDIOLIPIN SYNTHASE"/>
    <property type="match status" value="1"/>
</dbReference>
<dbReference type="FunFam" id="3.30.870.10:FF:000014">
    <property type="entry name" value="Cardiolipin synthase"/>
    <property type="match status" value="1"/>
</dbReference>
<dbReference type="EC" id="2.7.8.-" evidence="15"/>
<evidence type="ECO:0000313" key="19">
    <source>
        <dbReference type="Proteomes" id="UP000192917"/>
    </source>
</evidence>
<organism evidence="18 19">
    <name type="scientific">Tistlia consotensis USBA 355</name>
    <dbReference type="NCBI Taxonomy" id="560819"/>
    <lineage>
        <taxon>Bacteria</taxon>
        <taxon>Pseudomonadati</taxon>
        <taxon>Pseudomonadota</taxon>
        <taxon>Alphaproteobacteria</taxon>
        <taxon>Rhodospirillales</taxon>
        <taxon>Rhodovibrionaceae</taxon>
        <taxon>Tistlia</taxon>
    </lineage>
</organism>
<proteinExistence type="predicted"/>
<dbReference type="GO" id="GO:0008808">
    <property type="term" value="F:cardiolipin synthase activity"/>
    <property type="evidence" value="ECO:0007669"/>
    <property type="project" value="UniProtKB-UniRule"/>
</dbReference>
<dbReference type="RefSeq" id="WP_085124175.1">
    <property type="nucleotide sequence ID" value="NZ_FWZX01000016.1"/>
</dbReference>
<comment type="function">
    <text evidence="1">Could be a virulence factor.</text>
</comment>
<keyword evidence="5" id="KW-0444">Lipid biosynthesis</keyword>
<evidence type="ECO:0000256" key="12">
    <source>
        <dbReference type="ARBA" id="ARBA00023136"/>
    </source>
</evidence>
<evidence type="ECO:0000259" key="17">
    <source>
        <dbReference type="PROSITE" id="PS50035"/>
    </source>
</evidence>
<keyword evidence="7" id="KW-0808">Transferase</keyword>
<feature type="transmembrane region" description="Helical" evidence="16">
    <location>
        <begin position="37"/>
        <end position="55"/>
    </location>
</feature>
<keyword evidence="8 16" id="KW-0812">Transmembrane</keyword>
<evidence type="ECO:0000256" key="15">
    <source>
        <dbReference type="NCBIfam" id="TIGR04265"/>
    </source>
</evidence>
<dbReference type="Gene3D" id="3.30.870.10">
    <property type="entry name" value="Endonuclease Chain A"/>
    <property type="match status" value="2"/>
</dbReference>
<accession>A0A1Y6C580</accession>
<evidence type="ECO:0000256" key="3">
    <source>
        <dbReference type="ARBA" id="ARBA00004613"/>
    </source>
</evidence>
<evidence type="ECO:0000256" key="5">
    <source>
        <dbReference type="ARBA" id="ARBA00022516"/>
    </source>
</evidence>
<keyword evidence="10 16" id="KW-1133">Transmembrane helix</keyword>
<dbReference type="GO" id="GO:0005576">
    <property type="term" value="C:extracellular region"/>
    <property type="evidence" value="ECO:0007669"/>
    <property type="project" value="UniProtKB-SubCell"/>
</dbReference>
<dbReference type="InterPro" id="IPR022924">
    <property type="entry name" value="Cardiolipin_synthase"/>
</dbReference>
<dbReference type="Pfam" id="PF13091">
    <property type="entry name" value="PLDc_2"/>
    <property type="match status" value="2"/>
</dbReference>
<dbReference type="AlphaFoldDB" id="A0A1Y6C580"/>
<evidence type="ECO:0000256" key="16">
    <source>
        <dbReference type="SAM" id="Phobius"/>
    </source>
</evidence>
<dbReference type="CDD" id="cd09155">
    <property type="entry name" value="PLDc_PaCLS_like_1"/>
    <property type="match status" value="1"/>
</dbReference>
<dbReference type="STRING" id="560819.SAMN05428998_11678"/>
<dbReference type="NCBIfam" id="TIGR04265">
    <property type="entry name" value="bac_cardiolipin"/>
    <property type="match status" value="1"/>
</dbReference>
<gene>
    <name evidence="18" type="ORF">SAMN05428998_11678</name>
</gene>
<dbReference type="GO" id="GO:0032049">
    <property type="term" value="P:cardiolipin biosynthetic process"/>
    <property type="evidence" value="ECO:0007669"/>
    <property type="project" value="UniProtKB-UniRule"/>
</dbReference>
<dbReference type="Proteomes" id="UP000192917">
    <property type="component" value="Unassembled WGS sequence"/>
</dbReference>
<dbReference type="InterPro" id="IPR025202">
    <property type="entry name" value="PLD-like_dom"/>
</dbReference>
<protein>
    <recommendedName>
        <fullName evidence="15">Cardiolipin synthase</fullName>
        <ecNumber evidence="15">2.7.8.-</ecNumber>
    </recommendedName>
</protein>
<keyword evidence="12 16" id="KW-0472">Membrane</keyword>
<name>A0A1Y6C580_9PROT</name>
<keyword evidence="9" id="KW-0677">Repeat</keyword>
<dbReference type="PANTHER" id="PTHR21248:SF22">
    <property type="entry name" value="PHOSPHOLIPASE D"/>
    <property type="match status" value="1"/>
</dbReference>
<evidence type="ECO:0000256" key="6">
    <source>
        <dbReference type="ARBA" id="ARBA00022525"/>
    </source>
</evidence>
<dbReference type="SMART" id="SM00155">
    <property type="entry name" value="PLDc"/>
    <property type="match status" value="2"/>
</dbReference>
<comment type="subcellular location">
    <subcellularLocation>
        <location evidence="2">Cell membrane</location>
    </subcellularLocation>
    <subcellularLocation>
        <location evidence="3">Secreted</location>
    </subcellularLocation>
</comment>
<keyword evidence="19" id="KW-1185">Reference proteome</keyword>
<evidence type="ECO:0000256" key="1">
    <source>
        <dbReference type="ARBA" id="ARBA00003145"/>
    </source>
</evidence>
<dbReference type="PROSITE" id="PS50035">
    <property type="entry name" value="PLD"/>
    <property type="match status" value="2"/>
</dbReference>
<keyword evidence="13" id="KW-0594">Phospholipid biosynthesis</keyword>
<evidence type="ECO:0000256" key="14">
    <source>
        <dbReference type="ARBA" id="ARBA00023264"/>
    </source>
</evidence>
<evidence type="ECO:0000256" key="4">
    <source>
        <dbReference type="ARBA" id="ARBA00022475"/>
    </source>
</evidence>
<evidence type="ECO:0000256" key="9">
    <source>
        <dbReference type="ARBA" id="ARBA00022737"/>
    </source>
</evidence>
<feature type="domain" description="PLD phosphodiesterase" evidence="17">
    <location>
        <begin position="212"/>
        <end position="239"/>
    </location>
</feature>
<sequence>MLSALGTLLTTLLELAAVFFVIKAVRSARTPQGALGWSVFLLAAPYLAIPAYLYLGHARFPGYVSRRRASSALVRKLDQLRHYHRESATDDPNGPLGRVVAFEQMARMPLVSGNAAELLIDGEATFEAIFRAIDRARRYVLIAFYIIRDDAVGQELKRRVVAKAAQGVEVRILYDALGSSALSGSYLEELRAADVAIENFHHLRRPHSRFQRNFRNHRKIVVVDGTVAFVGGHNVGDEYLGRSPRFGHWRDTQVKLEGPVVAEVQLVFAEDWHWATDESLDLDWNPERAAPNVDALVVAPGPADAMETGSLFFCNAIGSARRRIWIASPYFVPDVDILSALKLAALRGVDVRILVADRRDHLLVWLAAFAYFDEVRGAGITVLRYTNGFLHQKVLLVDDDLAAVGSVNLDNRSCRLNFEIAAILFDPRVAARVQDMLEADFRHSYPYETPLDMTPWWLRYGAPLARLFAPIL</sequence>
<evidence type="ECO:0000256" key="2">
    <source>
        <dbReference type="ARBA" id="ARBA00004236"/>
    </source>
</evidence>
<keyword evidence="11" id="KW-0443">Lipid metabolism</keyword>
<dbReference type="SUPFAM" id="SSF56024">
    <property type="entry name" value="Phospholipase D/nuclease"/>
    <property type="match status" value="2"/>
</dbReference>
<dbReference type="EMBL" id="FWZX01000016">
    <property type="protein sequence ID" value="SMF46238.1"/>
    <property type="molecule type" value="Genomic_DNA"/>
</dbReference>
<evidence type="ECO:0000256" key="7">
    <source>
        <dbReference type="ARBA" id="ARBA00022679"/>
    </source>
</evidence>
<keyword evidence="14" id="KW-1208">Phospholipid metabolism</keyword>
<feature type="domain" description="PLD phosphodiesterase" evidence="17">
    <location>
        <begin position="386"/>
        <end position="413"/>
    </location>
</feature>
<reference evidence="18 19" key="1">
    <citation type="submission" date="2017-04" db="EMBL/GenBank/DDBJ databases">
        <authorList>
            <person name="Afonso C.L."/>
            <person name="Miller P.J."/>
            <person name="Scott M.A."/>
            <person name="Spackman E."/>
            <person name="Goraichik I."/>
            <person name="Dimitrov K.M."/>
            <person name="Suarez D.L."/>
            <person name="Swayne D.E."/>
        </authorList>
    </citation>
    <scope>NUCLEOTIDE SEQUENCE [LARGE SCALE GENOMIC DNA]</scope>
    <source>
        <strain evidence="18 19">USBA 355</strain>
    </source>
</reference>
<evidence type="ECO:0000313" key="18">
    <source>
        <dbReference type="EMBL" id="SMF46238.1"/>
    </source>
</evidence>
<evidence type="ECO:0000256" key="8">
    <source>
        <dbReference type="ARBA" id="ARBA00022692"/>
    </source>
</evidence>
<keyword evidence="6" id="KW-0964">Secreted</keyword>